<evidence type="ECO:0000313" key="2">
    <source>
        <dbReference type="Proteomes" id="UP000677244"/>
    </source>
</evidence>
<keyword evidence="2" id="KW-1185">Reference proteome</keyword>
<reference evidence="1 2" key="1">
    <citation type="submission" date="2021-03" db="EMBL/GenBank/DDBJ databases">
        <title>Assistant Professor.</title>
        <authorList>
            <person name="Huq M.A."/>
        </authorList>
    </citation>
    <scope>NUCLEOTIDE SEQUENCE [LARGE SCALE GENOMIC DNA]</scope>
    <source>
        <strain evidence="1 2">MAH-29</strain>
    </source>
</reference>
<accession>A0ABS3Z4B3</accession>
<comment type="caution">
    <text evidence="1">The sequence shown here is derived from an EMBL/GenBank/DDBJ whole genome shotgun (WGS) entry which is preliminary data.</text>
</comment>
<protein>
    <submittedName>
        <fullName evidence="1">DUF2188 domain-containing protein</fullName>
    </submittedName>
</protein>
<dbReference type="Proteomes" id="UP000677244">
    <property type="component" value="Unassembled WGS sequence"/>
</dbReference>
<dbReference type="Pfam" id="PF09954">
    <property type="entry name" value="DUF2188"/>
    <property type="match status" value="1"/>
</dbReference>
<dbReference type="InterPro" id="IPR018691">
    <property type="entry name" value="DUF2188"/>
</dbReference>
<evidence type="ECO:0000313" key="1">
    <source>
        <dbReference type="EMBL" id="MBO9204490.1"/>
    </source>
</evidence>
<sequence>MKSKNSHSRSPKVKKVPAKVSTIQYVLPLGGNGWLVRDNKAAKFTEITDNKREAVSIARHIAKNKKIELVIYGRDGNEEKRENYAVAN</sequence>
<dbReference type="RefSeq" id="WP_209143128.1">
    <property type="nucleotide sequence ID" value="NZ_JAGHKO010000014.1"/>
</dbReference>
<proteinExistence type="predicted"/>
<organism evidence="1 2">
    <name type="scientific">Niastella soli</name>
    <dbReference type="NCBI Taxonomy" id="2821487"/>
    <lineage>
        <taxon>Bacteria</taxon>
        <taxon>Pseudomonadati</taxon>
        <taxon>Bacteroidota</taxon>
        <taxon>Chitinophagia</taxon>
        <taxon>Chitinophagales</taxon>
        <taxon>Chitinophagaceae</taxon>
        <taxon>Niastella</taxon>
    </lineage>
</organism>
<dbReference type="EMBL" id="JAGHKO010000014">
    <property type="protein sequence ID" value="MBO9204490.1"/>
    <property type="molecule type" value="Genomic_DNA"/>
</dbReference>
<name>A0ABS3Z4B3_9BACT</name>
<gene>
    <name evidence="1" type="ORF">J7I42_29655</name>
</gene>